<comment type="caution">
    <text evidence="1">The sequence shown here is derived from an EMBL/GenBank/DDBJ whole genome shotgun (WGS) entry which is preliminary data.</text>
</comment>
<gene>
    <name evidence="1" type="ORF">L596_017092</name>
</gene>
<dbReference type="AlphaFoldDB" id="A0A4U5N0G6"/>
<keyword evidence="2" id="KW-1185">Reference proteome</keyword>
<proteinExistence type="predicted"/>
<dbReference type="Proteomes" id="UP000298663">
    <property type="component" value="Unassembled WGS sequence"/>
</dbReference>
<sequence length="74" mass="8144">MVGLRLLSPSCCNRKEPSENPLKRQLLRLNLFAAVTFSGPFAGYSDTPFPSMSSPFPEEFFASVLCQNSPLNCS</sequence>
<protein>
    <submittedName>
        <fullName evidence="1">Uncharacterized protein</fullName>
    </submittedName>
</protein>
<dbReference type="EMBL" id="AZBU02000005">
    <property type="protein sequence ID" value="TKR75857.1"/>
    <property type="molecule type" value="Genomic_DNA"/>
</dbReference>
<reference evidence="1 2" key="1">
    <citation type="journal article" date="2015" name="Genome Biol.">
        <title>Comparative genomics of Steinernema reveals deeply conserved gene regulatory networks.</title>
        <authorList>
            <person name="Dillman A.R."/>
            <person name="Macchietto M."/>
            <person name="Porter C.F."/>
            <person name="Rogers A."/>
            <person name="Williams B."/>
            <person name="Antoshechkin I."/>
            <person name="Lee M.M."/>
            <person name="Goodwin Z."/>
            <person name="Lu X."/>
            <person name="Lewis E.E."/>
            <person name="Goodrich-Blair H."/>
            <person name="Stock S.P."/>
            <person name="Adams B.J."/>
            <person name="Sternberg P.W."/>
            <person name="Mortazavi A."/>
        </authorList>
    </citation>
    <scope>NUCLEOTIDE SEQUENCE [LARGE SCALE GENOMIC DNA]</scope>
    <source>
        <strain evidence="1 2">ALL</strain>
    </source>
</reference>
<evidence type="ECO:0000313" key="2">
    <source>
        <dbReference type="Proteomes" id="UP000298663"/>
    </source>
</evidence>
<name>A0A4U5N0G6_STECR</name>
<evidence type="ECO:0000313" key="1">
    <source>
        <dbReference type="EMBL" id="TKR75857.1"/>
    </source>
</evidence>
<accession>A0A4U5N0G6</accession>
<reference evidence="1 2" key="2">
    <citation type="journal article" date="2019" name="G3 (Bethesda)">
        <title>Hybrid Assembly of the Genome of the Entomopathogenic Nematode Steinernema carpocapsae Identifies the X-Chromosome.</title>
        <authorList>
            <person name="Serra L."/>
            <person name="Macchietto M."/>
            <person name="Macias-Munoz A."/>
            <person name="McGill C.J."/>
            <person name="Rodriguez I.M."/>
            <person name="Rodriguez B."/>
            <person name="Murad R."/>
            <person name="Mortazavi A."/>
        </authorList>
    </citation>
    <scope>NUCLEOTIDE SEQUENCE [LARGE SCALE GENOMIC DNA]</scope>
    <source>
        <strain evidence="1 2">ALL</strain>
    </source>
</reference>
<organism evidence="1 2">
    <name type="scientific">Steinernema carpocapsae</name>
    <name type="common">Entomopathogenic nematode</name>
    <dbReference type="NCBI Taxonomy" id="34508"/>
    <lineage>
        <taxon>Eukaryota</taxon>
        <taxon>Metazoa</taxon>
        <taxon>Ecdysozoa</taxon>
        <taxon>Nematoda</taxon>
        <taxon>Chromadorea</taxon>
        <taxon>Rhabditida</taxon>
        <taxon>Tylenchina</taxon>
        <taxon>Panagrolaimomorpha</taxon>
        <taxon>Strongyloidoidea</taxon>
        <taxon>Steinernematidae</taxon>
        <taxon>Steinernema</taxon>
    </lineage>
</organism>